<sequence length="309" mass="33021">MSSNRPERALAIPRFVGFPVSDDKAPRSRKAPRFVIDREVPEVTVTTVHHLNCGTFKPLGVQMVTHVLLCETADDGLVLVDTGIGMSDAADPSTLGAAANLLSPDLTTGSSAYCQIRALGLDPADVTNIVATHLDYDHISGASDFPHAMVHLTEVELTAALGAPQPRYRRAHIDALTGGRFKAYAGTCDALLGFSGAYPLAGLDGLWLVPLQGHSAGHAAVAVRIGNRWILHAGDAFFHHSAIGPSAPTHASGRRRTSLLEKLLAADRSRIGTNHRRLSELAASHEHDVQVLCSHDRYLFDQSTTESAP</sequence>
<feature type="domain" description="Metallo-beta-lactamase" evidence="6">
    <location>
        <begin position="64"/>
        <end position="275"/>
    </location>
</feature>
<protein>
    <submittedName>
        <fullName evidence="7">Glyoxylase, beta-lactamase superfamily II</fullName>
    </submittedName>
</protein>
<dbReference type="InterPro" id="IPR051013">
    <property type="entry name" value="MBL_superfamily_lactonases"/>
</dbReference>
<dbReference type="SMART" id="SM00849">
    <property type="entry name" value="Lactamase_B"/>
    <property type="match status" value="1"/>
</dbReference>
<dbReference type="Gene3D" id="3.60.15.10">
    <property type="entry name" value="Ribonuclease Z/Hydroxyacylglutathione hydrolase-like"/>
    <property type="match status" value="1"/>
</dbReference>
<dbReference type="InterPro" id="IPR001279">
    <property type="entry name" value="Metallo-B-lactamas"/>
</dbReference>
<dbReference type="AlphaFoldDB" id="A0A1I0T0K8"/>
<dbReference type="SUPFAM" id="SSF56281">
    <property type="entry name" value="Metallo-hydrolase/oxidoreductase"/>
    <property type="match status" value="1"/>
</dbReference>
<evidence type="ECO:0000256" key="4">
    <source>
        <dbReference type="ARBA" id="ARBA00022801"/>
    </source>
</evidence>
<evidence type="ECO:0000313" key="7">
    <source>
        <dbReference type="EMBL" id="SFA45302.1"/>
    </source>
</evidence>
<dbReference type="PANTHER" id="PTHR42978">
    <property type="entry name" value="QUORUM-QUENCHING LACTONASE YTNP-RELATED-RELATED"/>
    <property type="match status" value="1"/>
</dbReference>
<dbReference type="InterPro" id="IPR036866">
    <property type="entry name" value="RibonucZ/Hydroxyglut_hydro"/>
</dbReference>
<gene>
    <name evidence="7" type="ORF">SAMN05444374_103252</name>
</gene>
<dbReference type="GO" id="GO:0046872">
    <property type="term" value="F:metal ion binding"/>
    <property type="evidence" value="ECO:0007669"/>
    <property type="project" value="UniProtKB-KW"/>
</dbReference>
<dbReference type="Pfam" id="PF00753">
    <property type="entry name" value="Lactamase_B"/>
    <property type="match status" value="1"/>
</dbReference>
<dbReference type="GO" id="GO:0016787">
    <property type="term" value="F:hydrolase activity"/>
    <property type="evidence" value="ECO:0007669"/>
    <property type="project" value="UniProtKB-KW"/>
</dbReference>
<dbReference type="PANTHER" id="PTHR42978:SF7">
    <property type="entry name" value="METALLO-HYDROLASE RV2300C-RELATED"/>
    <property type="match status" value="1"/>
</dbReference>
<name>A0A1I0T0K8_9NOCA</name>
<dbReference type="EMBL" id="FOJN01000003">
    <property type="protein sequence ID" value="SFA45302.1"/>
    <property type="molecule type" value="Genomic_DNA"/>
</dbReference>
<keyword evidence="4" id="KW-0378">Hydrolase</keyword>
<accession>A0A1I0T0K8</accession>
<evidence type="ECO:0000256" key="2">
    <source>
        <dbReference type="ARBA" id="ARBA00007749"/>
    </source>
</evidence>
<evidence type="ECO:0000259" key="6">
    <source>
        <dbReference type="SMART" id="SM00849"/>
    </source>
</evidence>
<dbReference type="CDD" id="cd07742">
    <property type="entry name" value="metallo-hydrolase-like_MBL-fold"/>
    <property type="match status" value="1"/>
</dbReference>
<evidence type="ECO:0000256" key="1">
    <source>
        <dbReference type="ARBA" id="ARBA00001947"/>
    </source>
</evidence>
<dbReference type="Proteomes" id="UP000182054">
    <property type="component" value="Unassembled WGS sequence"/>
</dbReference>
<keyword evidence="5" id="KW-0862">Zinc</keyword>
<evidence type="ECO:0000313" key="8">
    <source>
        <dbReference type="Proteomes" id="UP000182054"/>
    </source>
</evidence>
<evidence type="ECO:0000256" key="5">
    <source>
        <dbReference type="ARBA" id="ARBA00022833"/>
    </source>
</evidence>
<keyword evidence="3" id="KW-0479">Metal-binding</keyword>
<evidence type="ECO:0000256" key="3">
    <source>
        <dbReference type="ARBA" id="ARBA00022723"/>
    </source>
</evidence>
<organism evidence="7 8">
    <name type="scientific">Rhodococcoides kroppenstedtii</name>
    <dbReference type="NCBI Taxonomy" id="293050"/>
    <lineage>
        <taxon>Bacteria</taxon>
        <taxon>Bacillati</taxon>
        <taxon>Actinomycetota</taxon>
        <taxon>Actinomycetes</taxon>
        <taxon>Mycobacteriales</taxon>
        <taxon>Nocardiaceae</taxon>
        <taxon>Rhodococcoides</taxon>
    </lineage>
</organism>
<comment type="cofactor">
    <cofactor evidence="1">
        <name>Zn(2+)</name>
        <dbReference type="ChEBI" id="CHEBI:29105"/>
    </cofactor>
</comment>
<comment type="similarity">
    <text evidence="2">Belongs to the metallo-beta-lactamase superfamily.</text>
</comment>
<reference evidence="7 8" key="1">
    <citation type="submission" date="2016-10" db="EMBL/GenBank/DDBJ databases">
        <authorList>
            <person name="de Groot N.N."/>
        </authorList>
    </citation>
    <scope>NUCLEOTIDE SEQUENCE [LARGE SCALE GENOMIC DNA]</scope>
    <source>
        <strain evidence="7 8">DSM 44908</strain>
    </source>
</reference>
<proteinExistence type="inferred from homology"/>